<dbReference type="PRINTS" id="PR00248">
    <property type="entry name" value="GPCRMGR"/>
</dbReference>
<dbReference type="InterPro" id="IPR000337">
    <property type="entry name" value="GPCR_3"/>
</dbReference>
<keyword evidence="9" id="KW-1185">Reference proteome</keyword>
<reference evidence="8" key="3">
    <citation type="submission" date="2025-09" db="UniProtKB">
        <authorList>
            <consortium name="Ensembl"/>
        </authorList>
    </citation>
    <scope>IDENTIFICATION</scope>
</reference>
<dbReference type="GO" id="GO:0004930">
    <property type="term" value="F:G protein-coupled receptor activity"/>
    <property type="evidence" value="ECO:0007669"/>
    <property type="project" value="InterPro"/>
</dbReference>
<dbReference type="AlphaFoldDB" id="W5M3S3"/>
<keyword evidence="3" id="KW-1133">Transmembrane helix</keyword>
<dbReference type="eggNOG" id="KOG1056">
    <property type="taxonomic scope" value="Eukaryota"/>
</dbReference>
<dbReference type="Bgee" id="ENSLOCG00000002583">
    <property type="expression patterns" value="Expressed in testis and 1 other cell type or tissue"/>
</dbReference>
<dbReference type="InterPro" id="IPR000068">
    <property type="entry name" value="GPCR_3_Ca_sens_rcpt-rel"/>
</dbReference>
<feature type="domain" description="Receptor ligand binding region" evidence="7">
    <location>
        <begin position="1"/>
        <end position="83"/>
    </location>
</feature>
<accession>W5M3S3</accession>
<name>W5M3S3_LEPOC</name>
<dbReference type="Pfam" id="PF01094">
    <property type="entry name" value="ANF_receptor"/>
    <property type="match status" value="1"/>
</dbReference>
<dbReference type="SUPFAM" id="SSF53822">
    <property type="entry name" value="Periplasmic binding protein-like I"/>
    <property type="match status" value="1"/>
</dbReference>
<sequence>MPVISHFATCACLSNRKDFPSFFRTIPSDYYQSRAMAKLVKHFGWTWVGAIRSNNDYGNNGMTTFIQAAQQEGICIEYSEAIYRTDP</sequence>
<dbReference type="Gene3D" id="3.40.50.2300">
    <property type="match status" value="2"/>
</dbReference>
<keyword evidence="6" id="KW-0325">Glycoprotein</keyword>
<protein>
    <recommendedName>
        <fullName evidence="7">Receptor ligand binding region domain-containing protein</fullName>
    </recommendedName>
</protein>
<dbReference type="GO" id="GO:0016020">
    <property type="term" value="C:membrane"/>
    <property type="evidence" value="ECO:0007669"/>
    <property type="project" value="UniProtKB-SubCell"/>
</dbReference>
<reference evidence="9" key="1">
    <citation type="submission" date="2011-12" db="EMBL/GenBank/DDBJ databases">
        <title>The Draft Genome of Lepisosteus oculatus.</title>
        <authorList>
            <consortium name="The Broad Institute Genome Assembly &amp; Analysis Group"/>
            <consortium name="Computational R&amp;D Group"/>
            <consortium name="and Sequencing Platform"/>
            <person name="Di Palma F."/>
            <person name="Alfoldi J."/>
            <person name="Johnson J."/>
            <person name="Berlin A."/>
            <person name="Gnerre S."/>
            <person name="Jaffe D."/>
            <person name="MacCallum I."/>
            <person name="Young S."/>
            <person name="Walker B.J."/>
            <person name="Lander E.S."/>
            <person name="Lindblad-Toh K."/>
        </authorList>
    </citation>
    <scope>NUCLEOTIDE SEQUENCE [LARGE SCALE GENOMIC DNA]</scope>
</reference>
<dbReference type="InParanoid" id="W5M3S3"/>
<dbReference type="Proteomes" id="UP000018468">
    <property type="component" value="Linkage group LG14"/>
</dbReference>
<keyword evidence="2" id="KW-0812">Transmembrane</keyword>
<keyword evidence="4" id="KW-0472">Membrane</keyword>
<evidence type="ECO:0000313" key="8">
    <source>
        <dbReference type="Ensembl" id="ENSLOCP00000003031.1"/>
    </source>
</evidence>
<dbReference type="GeneTree" id="ENSGT01050000244874"/>
<evidence type="ECO:0000256" key="2">
    <source>
        <dbReference type="ARBA" id="ARBA00022692"/>
    </source>
</evidence>
<dbReference type="STRING" id="7918.ENSLOCP00000003031"/>
<dbReference type="InterPro" id="IPR001828">
    <property type="entry name" value="ANF_lig-bd_rcpt"/>
</dbReference>
<keyword evidence="5" id="KW-0675">Receptor</keyword>
<dbReference type="PANTHER" id="PTHR24061">
    <property type="entry name" value="CALCIUM-SENSING RECEPTOR-RELATED"/>
    <property type="match status" value="1"/>
</dbReference>
<evidence type="ECO:0000256" key="5">
    <source>
        <dbReference type="ARBA" id="ARBA00023170"/>
    </source>
</evidence>
<evidence type="ECO:0000256" key="6">
    <source>
        <dbReference type="ARBA" id="ARBA00023180"/>
    </source>
</evidence>
<dbReference type="InterPro" id="IPR028082">
    <property type="entry name" value="Peripla_BP_I"/>
</dbReference>
<dbReference type="HOGENOM" id="CLU_2489122_0_0_1"/>
<evidence type="ECO:0000256" key="4">
    <source>
        <dbReference type="ARBA" id="ARBA00023136"/>
    </source>
</evidence>
<proteinExistence type="predicted"/>
<comment type="subcellular location">
    <subcellularLocation>
        <location evidence="1">Membrane</location>
        <topology evidence="1">Multi-pass membrane protein</topology>
    </subcellularLocation>
</comment>
<reference evidence="8" key="2">
    <citation type="submission" date="2025-08" db="UniProtKB">
        <authorList>
            <consortium name="Ensembl"/>
        </authorList>
    </citation>
    <scope>IDENTIFICATION</scope>
</reference>
<dbReference type="Ensembl" id="ENSLOCT00000003037.1">
    <property type="protein sequence ID" value="ENSLOCP00000003031.1"/>
    <property type="gene ID" value="ENSLOCG00000002583.1"/>
</dbReference>
<evidence type="ECO:0000313" key="9">
    <source>
        <dbReference type="Proteomes" id="UP000018468"/>
    </source>
</evidence>
<evidence type="ECO:0000256" key="3">
    <source>
        <dbReference type="ARBA" id="ARBA00022989"/>
    </source>
</evidence>
<organism evidence="8 9">
    <name type="scientific">Lepisosteus oculatus</name>
    <name type="common">Spotted gar</name>
    <dbReference type="NCBI Taxonomy" id="7918"/>
    <lineage>
        <taxon>Eukaryota</taxon>
        <taxon>Metazoa</taxon>
        <taxon>Chordata</taxon>
        <taxon>Craniata</taxon>
        <taxon>Vertebrata</taxon>
        <taxon>Euteleostomi</taxon>
        <taxon>Actinopterygii</taxon>
        <taxon>Neopterygii</taxon>
        <taxon>Holostei</taxon>
        <taxon>Semionotiformes</taxon>
        <taxon>Lepisosteidae</taxon>
        <taxon>Lepisosteus</taxon>
    </lineage>
</organism>
<evidence type="ECO:0000259" key="7">
    <source>
        <dbReference type="Pfam" id="PF01094"/>
    </source>
</evidence>
<dbReference type="EMBL" id="AHAT01022550">
    <property type="status" value="NOT_ANNOTATED_CDS"/>
    <property type="molecule type" value="Genomic_DNA"/>
</dbReference>
<evidence type="ECO:0000256" key="1">
    <source>
        <dbReference type="ARBA" id="ARBA00004141"/>
    </source>
</evidence>
<dbReference type="PANTHER" id="PTHR24061:SF528">
    <property type="entry name" value="C-FAMILY ODORANT RECEPTOR OLFCD2-RELATED"/>
    <property type="match status" value="1"/>
</dbReference>